<organism evidence="12 13">
    <name type="scientific">Drosophila erecta</name>
    <name type="common">Fruit fly</name>
    <dbReference type="NCBI Taxonomy" id="7220"/>
    <lineage>
        <taxon>Eukaryota</taxon>
        <taxon>Metazoa</taxon>
        <taxon>Ecdysozoa</taxon>
        <taxon>Arthropoda</taxon>
        <taxon>Hexapoda</taxon>
        <taxon>Insecta</taxon>
        <taxon>Pterygota</taxon>
        <taxon>Neoptera</taxon>
        <taxon>Endopterygota</taxon>
        <taxon>Diptera</taxon>
        <taxon>Brachycera</taxon>
        <taxon>Muscomorpha</taxon>
        <taxon>Ephydroidea</taxon>
        <taxon>Drosophilidae</taxon>
        <taxon>Drosophila</taxon>
        <taxon>Sophophora</taxon>
    </lineage>
</organism>
<dbReference type="PANTHER" id="PTHR15201">
    <property type="entry name" value="CRSP70"/>
    <property type="match status" value="1"/>
</dbReference>
<dbReference type="SUPFAM" id="SSF47676">
    <property type="entry name" value="Conserved domain common to transcription factors TFIIS, elongin A, CRSP70"/>
    <property type="match status" value="1"/>
</dbReference>
<evidence type="ECO:0000256" key="9">
    <source>
        <dbReference type="PROSITE-ProRule" id="PRU00649"/>
    </source>
</evidence>
<gene>
    <name evidence="12" type="primary">Dere\GG16437</name>
    <name evidence="12" type="synonym">dere_GLEANR_16543</name>
    <name evidence="12" type="synonym">GG16437</name>
    <name evidence="12" type="ORF">Dere_GG16437</name>
</gene>
<dbReference type="InterPro" id="IPR003617">
    <property type="entry name" value="TFIIS/CRSP70_N_sub"/>
</dbReference>
<comment type="similarity">
    <text evidence="2">Belongs to the Mediator complex subunit 26 family.</text>
</comment>
<dbReference type="GO" id="GO:0003712">
    <property type="term" value="F:transcription coregulator activity"/>
    <property type="evidence" value="ECO:0007669"/>
    <property type="project" value="TreeGrafter"/>
</dbReference>
<evidence type="ECO:0000256" key="4">
    <source>
        <dbReference type="ARBA" id="ARBA00023015"/>
    </source>
</evidence>
<keyword evidence="7 9" id="KW-0539">Nucleus</keyword>
<evidence type="ECO:0000256" key="8">
    <source>
        <dbReference type="ARBA" id="ARBA00031968"/>
    </source>
</evidence>
<reference evidence="12 13" key="2">
    <citation type="journal article" date="2008" name="Bioinformatics">
        <title>Assembly reconciliation.</title>
        <authorList>
            <person name="Zimin A.V."/>
            <person name="Smith D.R."/>
            <person name="Sutton G."/>
            <person name="Yorke J.A."/>
        </authorList>
    </citation>
    <scope>NUCLEOTIDE SEQUENCE [LARGE SCALE GENOMIC DNA]</scope>
    <source>
        <strain evidence="12 13">TSC#14021-0224.01</strain>
    </source>
</reference>
<name>B3P9R4_DROER</name>
<feature type="region of interest" description="Disordered" evidence="10">
    <location>
        <begin position="501"/>
        <end position="533"/>
    </location>
</feature>
<sequence>MNQIQIQELTTHLSQALDQNYDVVNMDTVVSVICALEGTTITKEQLEATRLAKYINQLRRRTKNEHLARRAKSLLKKWREMVGIQQTPTENLTHPSQISSSQPAVDLAKSPVNSFISEPIVPSQDIVTDMHSNIDSAEPPPLGIQTRLHPNFSNLVNSISDSDRHENLATTTLHTNKDRRHSHPIRSSHEVASPLPIAIDHSINSVFNLTDDSTVKIKEASVVIDIASDSDENDNHSLLNQEKSKSIVPAPLPIPSTPSSRQRKLKKEKKSKDRGQFATNNRLGARVSDGFQQAALTADSEIFSLSNSSMSSILSGDATLNYSQNKFRLNSNELTFTGRFKSVNHLDLSNHKSTNFVTGQNNVFRSTESEKQKIDEYSAYDSNASCSRLSPSTVDEVKKAENLFDAQLTNATANQMSIPTVSIGYESNTRHEYLESNSPSQIPKRRGRKKGSKGVDSLIAKESSSLSQQIFFGGSTVKKVKTTKELFNEIQSRKLSVSMQSSTSNISNSSINRDLTSHTTFPRPTSSCSDTSMHSPHILETYSGSAIFASKIDDLAHTDSDTVTSDPSHDSNKSQAIRECTSLDSNSNSIQSLPLAKNRENLIPKNVNDITTQLMHLIHSLNSPLSEIEIERVYQEQIIPCTCIVIEEVQGTSGESNNATSDIQSYNAKTSLNSEDKISGHNNQDNFQISNRSVNGEVSDTQPKLVKSIFDLDFDDNDDPLYFILDDIQKPIAGAEELKKNKSDTKNISFDVSTQNVSLNAININADVQLDNSNQERGKSETQNAILPVFTVHEDPDCVARQRFYIQTNKVTSFHINALHNYYIPNINGNWDNVESFTSFQSKHTMMDTIESYTVTNGADVVPKYGLLTLDRIRKDLSSLKSIKPSKVKNFKSLISPFLGVAKCLPTCRRARRRFKKCVNFSTDNDIISNYFESPENTNLSFKNCNPLNVNIDGPTSAIYSHNENHVPMQVNTNVEKLSPSQSFSINAISCNLLKLAVDKVRDDGICDKSSNRGCQGSSPYSSSSSSGCSGRKEDQHYLNKNLQNKSTQLNTIKSDMKRRKKRIYATKKKKHDRKRMKIALNGTCSNLPSNFNSSDSENGTENDYKNEYENSNNEEYAIVQRPAGDGENCSNHIVLTIKKTPSKINSPANSMTAFSPPTSDTANLKKSILDLCLEDTNISPGKTEITLKKKTKDLAKVNRTIPQSRSSAYRRTVRKSDKSQSKMIDLELKNLFNLKAKPPYISSDVKLHNKLFFPHELSRDNASGKKERILNYSSSSSSSYDDDSELENTSFVKKANVKKCLTYTNHNLNPETETCAATAISEVKFESDEDSMLTSLGDSDIDFQDGIQVINDTVDFCNDFQNNKMLESFNSIFADSLLPNLKNSPYDNMKPSPPITSLESLKNENSDAITVYCNNNNLDVHLSNELSNISGKSMKSLDSTMKLPSLGVEYCTGIRTSSNLASTSIADKNLTRIQEFKEWHQVLQLKSYNNEPLIVLPYVLLE</sequence>
<evidence type="ECO:0000256" key="6">
    <source>
        <dbReference type="ARBA" id="ARBA00023163"/>
    </source>
</evidence>
<evidence type="ECO:0000256" key="2">
    <source>
        <dbReference type="ARBA" id="ARBA00009681"/>
    </source>
</evidence>
<dbReference type="Gene3D" id="1.20.930.10">
    <property type="entry name" value="Conserved domain common to transcription factors TFIIS, elongin A, CRSP70"/>
    <property type="match status" value="1"/>
</dbReference>
<protein>
    <recommendedName>
        <fullName evidence="3">Mediator of RNA polymerase II transcription subunit 26</fullName>
    </recommendedName>
    <alternativeName>
        <fullName evidence="8">Mediator complex subunit 26</fullName>
    </alternativeName>
</protein>
<dbReference type="PANTHER" id="PTHR15201:SF1">
    <property type="entry name" value="MEDIATOR OF RNA POLYMERASE II TRANSCRIPTION SUBUNIT 26"/>
    <property type="match status" value="1"/>
</dbReference>
<feature type="region of interest" description="Disordered" evidence="10">
    <location>
        <begin position="230"/>
        <end position="280"/>
    </location>
</feature>
<dbReference type="GO" id="GO:0005730">
    <property type="term" value="C:nucleolus"/>
    <property type="evidence" value="ECO:0007669"/>
    <property type="project" value="EnsemblMetazoa"/>
</dbReference>
<dbReference type="Proteomes" id="UP000008711">
    <property type="component" value="Unassembled WGS sequence"/>
</dbReference>
<feature type="region of interest" description="Disordered" evidence="10">
    <location>
        <begin position="1012"/>
        <end position="1034"/>
    </location>
</feature>
<feature type="region of interest" description="Disordered" evidence="10">
    <location>
        <begin position="431"/>
        <end position="456"/>
    </location>
</feature>
<feature type="compositionally biased region" description="Low complexity" evidence="10">
    <location>
        <begin position="501"/>
        <end position="512"/>
    </location>
</feature>
<dbReference type="GO" id="GO:0010628">
    <property type="term" value="P:positive regulation of gene expression"/>
    <property type="evidence" value="ECO:0007669"/>
    <property type="project" value="EnsemblMetazoa"/>
</dbReference>
<dbReference type="eggNOG" id="ENOG502S9CY">
    <property type="taxonomic scope" value="Eukaryota"/>
</dbReference>
<dbReference type="PhylomeDB" id="B3P9R4"/>
<feature type="compositionally biased region" description="Polar residues" evidence="10">
    <location>
        <begin position="513"/>
        <end position="533"/>
    </location>
</feature>
<evidence type="ECO:0000256" key="10">
    <source>
        <dbReference type="SAM" id="MobiDB-lite"/>
    </source>
</evidence>
<keyword evidence="4" id="KW-0805">Transcription regulation</keyword>
<dbReference type="HOGENOM" id="CLU_249548_0_0_1"/>
<evidence type="ECO:0000313" key="12">
    <source>
        <dbReference type="EMBL" id="EDV45227.1"/>
    </source>
</evidence>
<evidence type="ECO:0000313" key="13">
    <source>
        <dbReference type="Proteomes" id="UP000008711"/>
    </source>
</evidence>
<keyword evidence="5" id="KW-0010">Activator</keyword>
<evidence type="ECO:0000256" key="7">
    <source>
        <dbReference type="ARBA" id="ARBA00023242"/>
    </source>
</evidence>
<comment type="subcellular location">
    <subcellularLocation>
        <location evidence="1 9">Nucleus</location>
    </subcellularLocation>
</comment>
<dbReference type="GO" id="GO:0070847">
    <property type="term" value="C:core mediator complex"/>
    <property type="evidence" value="ECO:0007669"/>
    <property type="project" value="EnsemblMetazoa"/>
</dbReference>
<evidence type="ECO:0000256" key="5">
    <source>
        <dbReference type="ARBA" id="ARBA00023159"/>
    </source>
</evidence>
<dbReference type="InterPro" id="IPR042376">
    <property type="entry name" value="MED26"/>
</dbReference>
<dbReference type="InterPro" id="IPR035441">
    <property type="entry name" value="TFIIS/LEDGF_dom_sf"/>
</dbReference>
<dbReference type="EMBL" id="CH954184">
    <property type="protein sequence ID" value="EDV45227.1"/>
    <property type="molecule type" value="Genomic_DNA"/>
</dbReference>
<dbReference type="SMART" id="SM00509">
    <property type="entry name" value="TFS2N"/>
    <property type="match status" value="1"/>
</dbReference>
<dbReference type="GO" id="GO:0006357">
    <property type="term" value="P:regulation of transcription by RNA polymerase II"/>
    <property type="evidence" value="ECO:0007669"/>
    <property type="project" value="EnsemblMetazoa"/>
</dbReference>
<dbReference type="GO" id="GO:0005701">
    <property type="term" value="C:polytene chromosome chromocenter"/>
    <property type="evidence" value="ECO:0007669"/>
    <property type="project" value="EnsemblMetazoa"/>
</dbReference>
<feature type="compositionally biased region" description="Low complexity" evidence="10">
    <location>
        <begin position="1017"/>
        <end position="1030"/>
    </location>
</feature>
<dbReference type="GO" id="GO:0016592">
    <property type="term" value="C:mediator complex"/>
    <property type="evidence" value="ECO:0007669"/>
    <property type="project" value="InterPro"/>
</dbReference>
<keyword evidence="13" id="KW-1185">Reference proteome</keyword>
<evidence type="ECO:0000259" key="11">
    <source>
        <dbReference type="PROSITE" id="PS51319"/>
    </source>
</evidence>
<dbReference type="InterPro" id="IPR017923">
    <property type="entry name" value="TFIIS_N"/>
</dbReference>
<dbReference type="KEGG" id="der:6555842"/>
<feature type="region of interest" description="Disordered" evidence="10">
    <location>
        <begin position="559"/>
        <end position="589"/>
    </location>
</feature>
<proteinExistence type="inferred from homology"/>
<dbReference type="GO" id="GO:0005721">
    <property type="term" value="C:pericentric heterochromatin"/>
    <property type="evidence" value="ECO:0007669"/>
    <property type="project" value="EnsemblMetazoa"/>
</dbReference>
<evidence type="ECO:0000256" key="3">
    <source>
        <dbReference type="ARBA" id="ARBA00019686"/>
    </source>
</evidence>
<dbReference type="OMA" id="NALHNFY"/>
<dbReference type="OrthoDB" id="550309at2759"/>
<dbReference type="PROSITE" id="PS51319">
    <property type="entry name" value="TFIIS_N"/>
    <property type="match status" value="1"/>
</dbReference>
<feature type="domain" description="TFIIS N-terminal" evidence="11">
    <location>
        <begin position="8"/>
        <end position="85"/>
    </location>
</feature>
<keyword evidence="6" id="KW-0804">Transcription</keyword>
<feature type="compositionally biased region" description="Basic residues" evidence="10">
    <location>
        <begin position="443"/>
        <end position="452"/>
    </location>
</feature>
<reference evidence="12 13" key="1">
    <citation type="journal article" date="2007" name="Nature">
        <title>Evolution of genes and genomes on the Drosophila phylogeny.</title>
        <authorList>
            <consortium name="Drosophila 12 Genomes Consortium"/>
            <person name="Clark A.G."/>
            <person name="Eisen M.B."/>
            <person name="Smith D.R."/>
            <person name="Bergman C.M."/>
            <person name="Oliver B."/>
            <person name="Markow T.A."/>
            <person name="Kaufman T.C."/>
            <person name="Kellis M."/>
            <person name="Gelbart W."/>
            <person name="Iyer V.N."/>
            <person name="Pollard D.A."/>
            <person name="Sackton T.B."/>
            <person name="Larracuente A.M."/>
            <person name="Singh N.D."/>
            <person name="Abad J.P."/>
            <person name="Abt D.N."/>
            <person name="Adryan B."/>
            <person name="Aguade M."/>
            <person name="Akashi H."/>
            <person name="Anderson W.W."/>
            <person name="Aquadro C.F."/>
            <person name="Ardell D.H."/>
            <person name="Arguello R."/>
            <person name="Artieri C.G."/>
            <person name="Barbash D.A."/>
            <person name="Barker D."/>
            <person name="Barsanti P."/>
            <person name="Batterham P."/>
            <person name="Batzoglou S."/>
            <person name="Begun D."/>
            <person name="Bhutkar A."/>
            <person name="Blanco E."/>
            <person name="Bosak S.A."/>
            <person name="Bradley R.K."/>
            <person name="Brand A.D."/>
            <person name="Brent M.R."/>
            <person name="Brooks A.N."/>
            <person name="Brown R.H."/>
            <person name="Butlin R.K."/>
            <person name="Caggese C."/>
            <person name="Calvi B.R."/>
            <person name="Bernardo de Carvalho A."/>
            <person name="Caspi A."/>
            <person name="Castrezana S."/>
            <person name="Celniker S.E."/>
            <person name="Chang J.L."/>
            <person name="Chapple C."/>
            <person name="Chatterji S."/>
            <person name="Chinwalla A."/>
            <person name="Civetta A."/>
            <person name="Clifton S.W."/>
            <person name="Comeron J.M."/>
            <person name="Costello J.C."/>
            <person name="Coyne J.A."/>
            <person name="Daub J."/>
            <person name="David R.G."/>
            <person name="Delcher A.L."/>
            <person name="Delehaunty K."/>
            <person name="Do C.B."/>
            <person name="Ebling H."/>
            <person name="Edwards K."/>
            <person name="Eickbush T."/>
            <person name="Evans J.D."/>
            <person name="Filipski A."/>
            <person name="Findeiss S."/>
            <person name="Freyhult E."/>
            <person name="Fulton L."/>
            <person name="Fulton R."/>
            <person name="Garcia A.C."/>
            <person name="Gardiner A."/>
            <person name="Garfield D.A."/>
            <person name="Garvin B.E."/>
            <person name="Gibson G."/>
            <person name="Gilbert D."/>
            <person name="Gnerre S."/>
            <person name="Godfrey J."/>
            <person name="Good R."/>
            <person name="Gotea V."/>
            <person name="Gravely B."/>
            <person name="Greenberg A.J."/>
            <person name="Griffiths-Jones S."/>
            <person name="Gross S."/>
            <person name="Guigo R."/>
            <person name="Gustafson E.A."/>
            <person name="Haerty W."/>
            <person name="Hahn M.W."/>
            <person name="Halligan D.L."/>
            <person name="Halpern A.L."/>
            <person name="Halter G.M."/>
            <person name="Han M.V."/>
            <person name="Heger A."/>
            <person name="Hillier L."/>
            <person name="Hinrichs A.S."/>
            <person name="Holmes I."/>
            <person name="Hoskins R.A."/>
            <person name="Hubisz M.J."/>
            <person name="Hultmark D."/>
            <person name="Huntley M.A."/>
            <person name="Jaffe D.B."/>
            <person name="Jagadeeshan S."/>
            <person name="Jeck W.R."/>
            <person name="Johnson J."/>
            <person name="Jones C.D."/>
            <person name="Jordan W.C."/>
            <person name="Karpen G.H."/>
            <person name="Kataoka E."/>
            <person name="Keightley P.D."/>
            <person name="Kheradpour P."/>
            <person name="Kirkness E.F."/>
            <person name="Koerich L.B."/>
            <person name="Kristiansen K."/>
            <person name="Kudrna D."/>
            <person name="Kulathinal R.J."/>
            <person name="Kumar S."/>
            <person name="Kwok R."/>
            <person name="Lander E."/>
            <person name="Langley C.H."/>
            <person name="Lapoint R."/>
            <person name="Lazzaro B.P."/>
            <person name="Lee S.J."/>
            <person name="Levesque L."/>
            <person name="Li R."/>
            <person name="Lin C.F."/>
            <person name="Lin M.F."/>
            <person name="Lindblad-Toh K."/>
            <person name="Llopart A."/>
            <person name="Long M."/>
            <person name="Low L."/>
            <person name="Lozovsky E."/>
            <person name="Lu J."/>
            <person name="Luo M."/>
            <person name="Machado C.A."/>
            <person name="Makalowski W."/>
            <person name="Marzo M."/>
            <person name="Matsuda M."/>
            <person name="Matzkin L."/>
            <person name="McAllister B."/>
            <person name="McBride C.S."/>
            <person name="McKernan B."/>
            <person name="McKernan K."/>
            <person name="Mendez-Lago M."/>
            <person name="Minx P."/>
            <person name="Mollenhauer M.U."/>
            <person name="Montooth K."/>
            <person name="Mount S.M."/>
            <person name="Mu X."/>
            <person name="Myers E."/>
            <person name="Negre B."/>
            <person name="Newfeld S."/>
            <person name="Nielsen R."/>
            <person name="Noor M.A."/>
            <person name="O'Grady P."/>
            <person name="Pachter L."/>
            <person name="Papaceit M."/>
            <person name="Parisi M.J."/>
            <person name="Parisi M."/>
            <person name="Parts L."/>
            <person name="Pedersen J.S."/>
            <person name="Pesole G."/>
            <person name="Phillippy A.M."/>
            <person name="Ponting C.P."/>
            <person name="Pop M."/>
            <person name="Porcelli D."/>
            <person name="Powell J.R."/>
            <person name="Prohaska S."/>
            <person name="Pruitt K."/>
            <person name="Puig M."/>
            <person name="Quesneville H."/>
            <person name="Ram K.R."/>
            <person name="Rand D."/>
            <person name="Rasmussen M.D."/>
            <person name="Reed L.K."/>
            <person name="Reenan R."/>
            <person name="Reily A."/>
            <person name="Remington K.A."/>
            <person name="Rieger T.T."/>
            <person name="Ritchie M.G."/>
            <person name="Robin C."/>
            <person name="Rogers Y.H."/>
            <person name="Rohde C."/>
            <person name="Rozas J."/>
            <person name="Rubenfield M.J."/>
            <person name="Ruiz A."/>
            <person name="Russo S."/>
            <person name="Salzberg S.L."/>
            <person name="Sanchez-Gracia A."/>
            <person name="Saranga D.J."/>
            <person name="Sato H."/>
            <person name="Schaeffer S.W."/>
            <person name="Schatz M.C."/>
            <person name="Schlenke T."/>
            <person name="Schwartz R."/>
            <person name="Segarra C."/>
            <person name="Singh R.S."/>
            <person name="Sirot L."/>
            <person name="Sirota M."/>
            <person name="Sisneros N.B."/>
            <person name="Smith C.D."/>
            <person name="Smith T.F."/>
            <person name="Spieth J."/>
            <person name="Stage D.E."/>
            <person name="Stark A."/>
            <person name="Stephan W."/>
            <person name="Strausberg R.L."/>
            <person name="Strempel S."/>
            <person name="Sturgill D."/>
            <person name="Sutton G."/>
            <person name="Sutton G.G."/>
            <person name="Tao W."/>
            <person name="Teichmann S."/>
            <person name="Tobari Y.N."/>
            <person name="Tomimura Y."/>
            <person name="Tsolas J.M."/>
            <person name="Valente V.L."/>
            <person name="Venter E."/>
            <person name="Venter J.C."/>
            <person name="Vicario S."/>
            <person name="Vieira F.G."/>
            <person name="Vilella A.J."/>
            <person name="Villasante A."/>
            <person name="Walenz B."/>
            <person name="Wang J."/>
            <person name="Wasserman M."/>
            <person name="Watts T."/>
            <person name="Wilson D."/>
            <person name="Wilson R.K."/>
            <person name="Wing R.A."/>
            <person name="Wolfner M.F."/>
            <person name="Wong A."/>
            <person name="Wong G.K."/>
            <person name="Wu C.I."/>
            <person name="Wu G."/>
            <person name="Yamamoto D."/>
            <person name="Yang H.P."/>
            <person name="Yang S.P."/>
            <person name="Yorke J.A."/>
            <person name="Yoshida K."/>
            <person name="Zdobnov E."/>
            <person name="Zhang P."/>
            <person name="Zhang Y."/>
            <person name="Zimin A.V."/>
            <person name="Baldwin J."/>
            <person name="Abdouelleil A."/>
            <person name="Abdulkadir J."/>
            <person name="Abebe A."/>
            <person name="Abera B."/>
            <person name="Abreu J."/>
            <person name="Acer S.C."/>
            <person name="Aftuck L."/>
            <person name="Alexander A."/>
            <person name="An P."/>
            <person name="Anderson E."/>
            <person name="Anderson S."/>
            <person name="Arachi H."/>
            <person name="Azer M."/>
            <person name="Bachantsang P."/>
            <person name="Barry A."/>
            <person name="Bayul T."/>
            <person name="Berlin A."/>
            <person name="Bessette D."/>
            <person name="Bloom T."/>
            <person name="Blye J."/>
            <person name="Boguslavskiy L."/>
            <person name="Bonnet C."/>
            <person name="Boukhgalter B."/>
            <person name="Bourzgui I."/>
            <person name="Brown A."/>
            <person name="Cahill P."/>
            <person name="Channer S."/>
            <person name="Cheshatsang Y."/>
            <person name="Chuda L."/>
            <person name="Citroen M."/>
            <person name="Collymore A."/>
            <person name="Cooke P."/>
            <person name="Costello M."/>
            <person name="D'Aco K."/>
            <person name="Daza R."/>
            <person name="De Haan G."/>
            <person name="DeGray S."/>
            <person name="DeMaso C."/>
            <person name="Dhargay N."/>
            <person name="Dooley K."/>
            <person name="Dooley E."/>
            <person name="Doricent M."/>
            <person name="Dorje P."/>
            <person name="Dorjee K."/>
            <person name="Dupes A."/>
            <person name="Elong R."/>
            <person name="Falk J."/>
            <person name="Farina A."/>
            <person name="Faro S."/>
            <person name="Ferguson D."/>
            <person name="Fisher S."/>
            <person name="Foley C.D."/>
            <person name="Franke A."/>
            <person name="Friedrich D."/>
            <person name="Gadbois L."/>
            <person name="Gearin G."/>
            <person name="Gearin C.R."/>
            <person name="Giannoukos G."/>
            <person name="Goode T."/>
            <person name="Graham J."/>
            <person name="Grandbois E."/>
            <person name="Grewal S."/>
            <person name="Gyaltsen K."/>
            <person name="Hafez N."/>
            <person name="Hagos B."/>
            <person name="Hall J."/>
            <person name="Henson C."/>
            <person name="Hollinger A."/>
            <person name="Honan T."/>
            <person name="Huard M.D."/>
            <person name="Hughes L."/>
            <person name="Hurhula B."/>
            <person name="Husby M.E."/>
            <person name="Kamat A."/>
            <person name="Kanga B."/>
            <person name="Kashin S."/>
            <person name="Khazanovich D."/>
            <person name="Kisner P."/>
            <person name="Lance K."/>
            <person name="Lara M."/>
            <person name="Lee W."/>
            <person name="Lennon N."/>
            <person name="Letendre F."/>
            <person name="LeVine R."/>
            <person name="Lipovsky A."/>
            <person name="Liu X."/>
            <person name="Liu J."/>
            <person name="Liu S."/>
            <person name="Lokyitsang T."/>
            <person name="Lokyitsang Y."/>
            <person name="Lubonja R."/>
            <person name="Lui A."/>
            <person name="MacDonald P."/>
            <person name="Magnisalis V."/>
            <person name="Maru K."/>
            <person name="Matthews C."/>
            <person name="McCusker W."/>
            <person name="McDonough S."/>
            <person name="Mehta T."/>
            <person name="Meldrim J."/>
            <person name="Meneus L."/>
            <person name="Mihai O."/>
            <person name="Mihalev A."/>
            <person name="Mihova T."/>
            <person name="Mittelman R."/>
            <person name="Mlenga V."/>
            <person name="Montmayeur A."/>
            <person name="Mulrain L."/>
            <person name="Navidi A."/>
            <person name="Naylor J."/>
            <person name="Negash T."/>
            <person name="Nguyen T."/>
            <person name="Nguyen N."/>
            <person name="Nicol R."/>
            <person name="Norbu C."/>
            <person name="Norbu N."/>
            <person name="Novod N."/>
            <person name="O'Neill B."/>
            <person name="Osman S."/>
            <person name="Markiewicz E."/>
            <person name="Oyono O.L."/>
            <person name="Patti C."/>
            <person name="Phunkhang P."/>
            <person name="Pierre F."/>
            <person name="Priest M."/>
            <person name="Raghuraman S."/>
            <person name="Rege F."/>
            <person name="Reyes R."/>
            <person name="Rise C."/>
            <person name="Rogov P."/>
            <person name="Ross K."/>
            <person name="Ryan E."/>
            <person name="Settipalli S."/>
            <person name="Shea T."/>
            <person name="Sherpa N."/>
            <person name="Shi L."/>
            <person name="Shih D."/>
            <person name="Sparrow T."/>
            <person name="Spaulding J."/>
            <person name="Stalker J."/>
            <person name="Stange-Thomann N."/>
            <person name="Stavropoulos S."/>
            <person name="Stone C."/>
            <person name="Strader C."/>
            <person name="Tesfaye S."/>
            <person name="Thomson T."/>
            <person name="Thoulutsang Y."/>
            <person name="Thoulutsang D."/>
            <person name="Topham K."/>
            <person name="Topping I."/>
            <person name="Tsamla T."/>
            <person name="Vassiliev H."/>
            <person name="Vo A."/>
            <person name="Wangchuk T."/>
            <person name="Wangdi T."/>
            <person name="Weiand M."/>
            <person name="Wilkinson J."/>
            <person name="Wilson A."/>
            <person name="Yadav S."/>
            <person name="Young G."/>
            <person name="Yu Q."/>
            <person name="Zembek L."/>
            <person name="Zhong D."/>
            <person name="Zimmer A."/>
            <person name="Zwirko Z."/>
            <person name="Jaffe D.B."/>
            <person name="Alvarez P."/>
            <person name="Brockman W."/>
            <person name="Butler J."/>
            <person name="Chin C."/>
            <person name="Gnerre S."/>
            <person name="Grabherr M."/>
            <person name="Kleber M."/>
            <person name="Mauceli E."/>
            <person name="MacCallum I."/>
        </authorList>
    </citation>
    <scope>NUCLEOTIDE SEQUENCE [LARGE SCALE GENOMIC DNA]</scope>
    <source>
        <strain evidence="12 13">TSC#14021-0224.01</strain>
    </source>
</reference>
<evidence type="ECO:0000256" key="1">
    <source>
        <dbReference type="ARBA" id="ARBA00004123"/>
    </source>
</evidence>
<accession>B3P9R4</accession>
<dbReference type="Pfam" id="PF08711">
    <property type="entry name" value="Med26"/>
    <property type="match status" value="1"/>
</dbReference>